<comment type="similarity">
    <text evidence="1">Belongs to the DnaB/DnaD family.</text>
</comment>
<feature type="domain" description="Replicative helicase loading/DNA remodeling protein DnaB N-terminal winged helix" evidence="4">
    <location>
        <begin position="9"/>
        <end position="229"/>
    </location>
</feature>
<evidence type="ECO:0000259" key="4">
    <source>
        <dbReference type="Pfam" id="PF25888"/>
    </source>
</evidence>
<evidence type="ECO:0000256" key="2">
    <source>
        <dbReference type="SAM" id="MobiDB-lite"/>
    </source>
</evidence>
<sequence length="446" mass="51323">MSDIGQILPIEGYRVLLTGSLSSDYTTSLTHLYQPLIGIQAVSLYITLVNEQDLQMDSAQTHHTLMNYMDLPLDAIYRARRKLEGIGLLRTFRQQSAEHTTYLYELHPPFTPAQFFSDDMLTQLLYHHIGQDKFDMLKMYFEDSSTWEGTDITASFSDVFQTFQLHTDDVAITDAAHNTQDDTASSIDFSWIEQRLESQLIPVKKVLTTANKRLISQMMTLYGLAEYEVEKAVLWALTSDNTLNAQEFKEACHDVFETNHQQASIKLTEKQENTVNQTHSEETHSADKPTTKEEQLIRKMENISPSQLLADLSSGGQASGQDLKVIREVMATQGLPSPVMNVLIHYVLLQSDMKLSKAYMETIASHWSRANLQTAREAMHFAKRQQLQNQKKQPKQKNDRRQTSKEVIPDWFKERKKQSEQTQQQTVSTDEEWQETEALLRKYSKK</sequence>
<reference evidence="6" key="1">
    <citation type="journal article" date="2019" name="Int. J. Syst. Evol. Microbiol.">
        <title>The Global Catalogue of Microorganisms (GCM) 10K type strain sequencing project: providing services to taxonomists for standard genome sequencing and annotation.</title>
        <authorList>
            <consortium name="The Broad Institute Genomics Platform"/>
            <consortium name="The Broad Institute Genome Sequencing Center for Infectious Disease"/>
            <person name="Wu L."/>
            <person name="Ma J."/>
        </authorList>
    </citation>
    <scope>NUCLEOTIDE SEQUENCE [LARGE SCALE GENOMIC DNA]</scope>
    <source>
        <strain evidence="6">JCM 30234</strain>
    </source>
</reference>
<keyword evidence="6" id="KW-1185">Reference proteome</keyword>
<evidence type="ECO:0000256" key="1">
    <source>
        <dbReference type="ARBA" id="ARBA00093462"/>
    </source>
</evidence>
<evidence type="ECO:0000313" key="5">
    <source>
        <dbReference type="EMBL" id="MFC7746989.1"/>
    </source>
</evidence>
<comment type="caution">
    <text evidence="5">The sequence shown here is derived from an EMBL/GenBank/DDBJ whole genome shotgun (WGS) entry which is preliminary data.</text>
</comment>
<dbReference type="Pfam" id="PF07261">
    <property type="entry name" value="DnaB_2"/>
    <property type="match status" value="1"/>
</dbReference>
<name>A0ABW2USX0_9BACI</name>
<proteinExistence type="inferred from homology"/>
<feature type="region of interest" description="Disordered" evidence="2">
    <location>
        <begin position="267"/>
        <end position="293"/>
    </location>
</feature>
<dbReference type="InterPro" id="IPR006343">
    <property type="entry name" value="DnaB/C_C"/>
</dbReference>
<dbReference type="EMBL" id="JBHTGR010000012">
    <property type="protein sequence ID" value="MFC7746989.1"/>
    <property type="molecule type" value="Genomic_DNA"/>
</dbReference>
<feature type="compositionally biased region" description="Basic and acidic residues" evidence="2">
    <location>
        <begin position="396"/>
        <end position="419"/>
    </location>
</feature>
<accession>A0ABW2USX0</accession>
<feature type="compositionally biased region" description="Basic and acidic residues" evidence="2">
    <location>
        <begin position="279"/>
        <end position="293"/>
    </location>
</feature>
<dbReference type="Proteomes" id="UP001596620">
    <property type="component" value="Unassembled WGS sequence"/>
</dbReference>
<evidence type="ECO:0000259" key="3">
    <source>
        <dbReference type="Pfam" id="PF07261"/>
    </source>
</evidence>
<gene>
    <name evidence="5" type="ORF">ACFQU8_07025</name>
</gene>
<dbReference type="RefSeq" id="WP_382358508.1">
    <property type="nucleotide sequence ID" value="NZ_JBHTGR010000012.1"/>
</dbReference>
<dbReference type="InterPro" id="IPR058660">
    <property type="entry name" value="WHD_DnaB"/>
</dbReference>
<dbReference type="Pfam" id="PF25888">
    <property type="entry name" value="WHD_DnaB"/>
    <property type="match status" value="1"/>
</dbReference>
<feature type="region of interest" description="Disordered" evidence="2">
    <location>
        <begin position="383"/>
        <end position="432"/>
    </location>
</feature>
<evidence type="ECO:0000313" key="6">
    <source>
        <dbReference type="Proteomes" id="UP001596620"/>
    </source>
</evidence>
<organism evidence="5 6">
    <name type="scientific">Lentibacillus kimchii</name>
    <dbReference type="NCBI Taxonomy" id="1542911"/>
    <lineage>
        <taxon>Bacteria</taxon>
        <taxon>Bacillati</taxon>
        <taxon>Bacillota</taxon>
        <taxon>Bacilli</taxon>
        <taxon>Bacillales</taxon>
        <taxon>Bacillaceae</taxon>
        <taxon>Lentibacillus</taxon>
    </lineage>
</organism>
<protein>
    <submittedName>
        <fullName evidence="5">Replication initiation and membrane attachment family protein</fullName>
    </submittedName>
</protein>
<feature type="domain" description="DnaB/C C-terminal" evidence="3">
    <location>
        <begin position="316"/>
        <end position="379"/>
    </location>
</feature>